<name>A0AAT9GQ31_9CREN</name>
<keyword evidence="1" id="KW-0812">Transmembrane</keyword>
<sequence length="185" mass="20184">MCDLRGGVVLATINIKGQSTLIAFLLALLLIALILIPTYYLLLSYSKPSVKVSNFALIAKNQINGGSVSIFYYDAPGKDKGNITLLLFSGNGNFTLTSVYTIYNGSIINITKEVEAIIIKPTGNVPIGTLPQPLIYNFTTESTISTTINNRNVLISVWQSILILQIEAYNQTIFVTLYPNETALS</sequence>
<protein>
    <submittedName>
        <fullName evidence="2">Uncharacterized protein</fullName>
    </submittedName>
</protein>
<dbReference type="EMBL" id="AP031322">
    <property type="protein sequence ID" value="BFH72947.1"/>
    <property type="molecule type" value="Genomic_DNA"/>
</dbReference>
<proteinExistence type="predicted"/>
<keyword evidence="1" id="KW-0472">Membrane</keyword>
<evidence type="ECO:0000256" key="1">
    <source>
        <dbReference type="SAM" id="Phobius"/>
    </source>
</evidence>
<feature type="transmembrane region" description="Helical" evidence="1">
    <location>
        <begin position="20"/>
        <end position="42"/>
    </location>
</feature>
<reference evidence="2" key="1">
    <citation type="submission" date="2024-03" db="EMBL/GenBank/DDBJ databases">
        <title>Complete genome sequence of Sulfurisphaera javensis strain KD-1.</title>
        <authorList>
            <person name="Sakai H."/>
            <person name="Nur N."/>
            <person name="Suwanto A."/>
            <person name="Kurosawa N."/>
        </authorList>
    </citation>
    <scope>NUCLEOTIDE SEQUENCE</scope>
    <source>
        <strain evidence="2">KD-1</strain>
    </source>
</reference>
<evidence type="ECO:0000313" key="2">
    <source>
        <dbReference type="EMBL" id="BFH72947.1"/>
    </source>
</evidence>
<organism evidence="2">
    <name type="scientific">Sulfurisphaera javensis</name>
    <dbReference type="NCBI Taxonomy" id="2049879"/>
    <lineage>
        <taxon>Archaea</taxon>
        <taxon>Thermoproteota</taxon>
        <taxon>Thermoprotei</taxon>
        <taxon>Sulfolobales</taxon>
        <taxon>Sulfolobaceae</taxon>
        <taxon>Sulfurisphaera</taxon>
    </lineage>
</organism>
<dbReference type="KEGG" id="sjv:SJAV_08910"/>
<dbReference type="AlphaFoldDB" id="A0AAT9GQ31"/>
<keyword evidence="1" id="KW-1133">Transmembrane helix</keyword>
<gene>
    <name evidence="2" type="ORF">SJAV_08910</name>
</gene>
<accession>A0AAT9GQ31</accession>